<dbReference type="STRING" id="472963.BKP45_00565"/>
<evidence type="ECO:0000313" key="3">
    <source>
        <dbReference type="Proteomes" id="UP000180057"/>
    </source>
</evidence>
<dbReference type="InterPro" id="IPR052917">
    <property type="entry name" value="Stress-Dev_Protein"/>
</dbReference>
<name>A0A1S2M9C3_9BACI</name>
<dbReference type="PANTHER" id="PTHR34818:SF1">
    <property type="entry name" value="PROTEIN BLI-3"/>
    <property type="match status" value="1"/>
</dbReference>
<dbReference type="EMBL" id="MLQS01000001">
    <property type="protein sequence ID" value="OIJ21309.1"/>
    <property type="molecule type" value="Genomic_DNA"/>
</dbReference>
<dbReference type="Proteomes" id="UP000180057">
    <property type="component" value="Unassembled WGS sequence"/>
</dbReference>
<gene>
    <name evidence="2" type="ORF">BKP45_00565</name>
</gene>
<organism evidence="2 3">
    <name type="scientific">Anaerobacillus alkalidiazotrophicus</name>
    <dbReference type="NCBI Taxonomy" id="472963"/>
    <lineage>
        <taxon>Bacteria</taxon>
        <taxon>Bacillati</taxon>
        <taxon>Bacillota</taxon>
        <taxon>Bacilli</taxon>
        <taxon>Bacillales</taxon>
        <taxon>Bacillaceae</taxon>
        <taxon>Anaerobacillus</taxon>
    </lineage>
</organism>
<dbReference type="Pfam" id="PF01243">
    <property type="entry name" value="PNPOx_N"/>
    <property type="match status" value="1"/>
</dbReference>
<dbReference type="InterPro" id="IPR011576">
    <property type="entry name" value="Pyridox_Oxase_N"/>
</dbReference>
<protein>
    <recommendedName>
        <fullName evidence="1">Pyridoxamine 5'-phosphate oxidase N-terminal domain-containing protein</fullName>
    </recommendedName>
</protein>
<feature type="domain" description="Pyridoxamine 5'-phosphate oxidase N-terminal" evidence="1">
    <location>
        <begin position="7"/>
        <end position="126"/>
    </location>
</feature>
<keyword evidence="3" id="KW-1185">Reference proteome</keyword>
<evidence type="ECO:0000313" key="2">
    <source>
        <dbReference type="EMBL" id="OIJ21309.1"/>
    </source>
</evidence>
<evidence type="ECO:0000259" key="1">
    <source>
        <dbReference type="Pfam" id="PF01243"/>
    </source>
</evidence>
<dbReference type="RefSeq" id="WP_071387928.1">
    <property type="nucleotide sequence ID" value="NZ_MLQS01000001.1"/>
</dbReference>
<proteinExistence type="predicted"/>
<sequence length="135" mass="15935">MNQDTLKQEAINIIDQNHVGVLSTMQENKPYARYMMFFHDEQQLYSVTNKETHKVEEIKNNPNVNVLLGYDENKTQYIELQGRATIVDDKELKKKYWDEQLVPWLNGPDDPEYCLLQITPEHVELVQGNHEKTIM</sequence>
<reference evidence="2 3" key="1">
    <citation type="submission" date="2016-10" db="EMBL/GenBank/DDBJ databases">
        <title>Draft genome sequences of four alkaliphilic bacteria belonging to the Anaerobacillus genus.</title>
        <authorList>
            <person name="Bassil N.M."/>
            <person name="Lloyd J.R."/>
        </authorList>
    </citation>
    <scope>NUCLEOTIDE SEQUENCE [LARGE SCALE GENOMIC DNA]</scope>
    <source>
        <strain evidence="2 3">DSM 22531</strain>
    </source>
</reference>
<comment type="caution">
    <text evidence="2">The sequence shown here is derived from an EMBL/GenBank/DDBJ whole genome shotgun (WGS) entry which is preliminary data.</text>
</comment>
<dbReference type="InterPro" id="IPR012349">
    <property type="entry name" value="Split_barrel_FMN-bd"/>
</dbReference>
<accession>A0A1S2M9C3</accession>
<dbReference type="OrthoDB" id="5431160at2"/>
<dbReference type="SUPFAM" id="SSF50475">
    <property type="entry name" value="FMN-binding split barrel"/>
    <property type="match status" value="1"/>
</dbReference>
<dbReference type="Gene3D" id="2.30.110.10">
    <property type="entry name" value="Electron Transport, Fmn-binding Protein, Chain A"/>
    <property type="match status" value="1"/>
</dbReference>
<dbReference type="PANTHER" id="PTHR34818">
    <property type="entry name" value="PROTEIN BLI-3"/>
    <property type="match status" value="1"/>
</dbReference>
<dbReference type="AlphaFoldDB" id="A0A1S2M9C3"/>